<evidence type="ECO:0000256" key="5">
    <source>
        <dbReference type="ARBA" id="ARBA00013113"/>
    </source>
</evidence>
<dbReference type="HAMAP" id="MF_00393">
    <property type="entry name" value="Glyc3P_acyltrans"/>
    <property type="match status" value="1"/>
</dbReference>
<dbReference type="CDD" id="cd07993">
    <property type="entry name" value="LPLAT_DHAPAT-like"/>
    <property type="match status" value="1"/>
</dbReference>
<keyword evidence="9 14" id="KW-0472">Membrane</keyword>
<keyword evidence="11 14" id="KW-1208">Phospholipid metabolism</keyword>
<keyword evidence="8 14" id="KW-0808">Transferase</keyword>
<dbReference type="InterPro" id="IPR002123">
    <property type="entry name" value="Plipid/glycerol_acylTrfase"/>
</dbReference>
<protein>
    <recommendedName>
        <fullName evidence="6 14">Glycerol-3-phosphate acyltransferase</fullName>
        <shortName evidence="14">GPAT</shortName>
        <ecNumber evidence="5 14">2.3.1.15</ecNumber>
    </recommendedName>
</protein>
<evidence type="ECO:0000256" key="6">
    <source>
        <dbReference type="ARBA" id="ARBA00013432"/>
    </source>
</evidence>
<organism evidence="16 17">
    <name type="scientific">Erwinia piriflorinigrans CFBP 5888</name>
    <dbReference type="NCBI Taxonomy" id="1161919"/>
    <lineage>
        <taxon>Bacteria</taxon>
        <taxon>Pseudomonadati</taxon>
        <taxon>Pseudomonadota</taxon>
        <taxon>Gammaproteobacteria</taxon>
        <taxon>Enterobacterales</taxon>
        <taxon>Erwiniaceae</taxon>
        <taxon>Erwinia</taxon>
    </lineage>
</organism>
<dbReference type="EC" id="2.3.1.15" evidence="5 14"/>
<comment type="pathway">
    <text evidence="2 14">Phospholipid metabolism; CDP-diacylglycerol biosynthesis; CDP-diacylglycerol from sn-glycerol 3-phosphate: step 1/3.</text>
</comment>
<dbReference type="AlphaFoldDB" id="V5ZCT5"/>
<dbReference type="GO" id="GO:0016024">
    <property type="term" value="P:CDP-diacylglycerol biosynthetic process"/>
    <property type="evidence" value="ECO:0007669"/>
    <property type="project" value="UniProtKB-UniRule"/>
</dbReference>
<dbReference type="Pfam" id="PF01553">
    <property type="entry name" value="Acyltransferase"/>
    <property type="match status" value="1"/>
</dbReference>
<dbReference type="GO" id="GO:0004366">
    <property type="term" value="F:glycerol-3-phosphate O-acyltransferase activity"/>
    <property type="evidence" value="ECO:0007669"/>
    <property type="project" value="UniProtKB-UniRule"/>
</dbReference>
<proteinExistence type="inferred from homology"/>
<dbReference type="Proteomes" id="UP000018217">
    <property type="component" value="Unassembled WGS sequence"/>
</dbReference>
<dbReference type="NCBIfam" id="TIGR03703">
    <property type="entry name" value="plsB"/>
    <property type="match status" value="1"/>
</dbReference>
<comment type="catalytic activity">
    <reaction evidence="13 14">
        <text>sn-glycerol 3-phosphate + an acyl-CoA = a 1-acyl-sn-glycero-3-phosphate + CoA</text>
        <dbReference type="Rhea" id="RHEA:15325"/>
        <dbReference type="ChEBI" id="CHEBI:57287"/>
        <dbReference type="ChEBI" id="CHEBI:57597"/>
        <dbReference type="ChEBI" id="CHEBI:57970"/>
        <dbReference type="ChEBI" id="CHEBI:58342"/>
        <dbReference type="EC" id="2.3.1.15"/>
    </reaction>
</comment>
<evidence type="ECO:0000256" key="11">
    <source>
        <dbReference type="ARBA" id="ARBA00023264"/>
    </source>
</evidence>
<evidence type="ECO:0000256" key="8">
    <source>
        <dbReference type="ARBA" id="ARBA00022679"/>
    </source>
</evidence>
<comment type="subcellular location">
    <subcellularLocation>
        <location evidence="1 14">Cell membrane</location>
        <topology evidence="1 14">Peripheral membrane protein</topology>
        <orientation evidence="1 14">Cytoplasmic side</orientation>
    </subcellularLocation>
</comment>
<keyword evidence="12 14" id="KW-0012">Acyltransferase</keyword>
<evidence type="ECO:0000256" key="7">
    <source>
        <dbReference type="ARBA" id="ARBA00022475"/>
    </source>
</evidence>
<evidence type="ECO:0000256" key="2">
    <source>
        <dbReference type="ARBA" id="ARBA00004765"/>
    </source>
</evidence>
<comment type="similarity">
    <text evidence="4 14">Belongs to the GPAT/DAPAT family.</text>
</comment>
<feature type="domain" description="Phospholipid/glycerol acyltransferase" evidence="15">
    <location>
        <begin position="449"/>
        <end position="576"/>
    </location>
</feature>
<dbReference type="NCBIfam" id="NF003441">
    <property type="entry name" value="PRK04974.1"/>
    <property type="match status" value="1"/>
</dbReference>
<keyword evidence="7 14" id="KW-1003">Cell membrane</keyword>
<evidence type="ECO:0000256" key="3">
    <source>
        <dbReference type="ARBA" id="ARBA00005189"/>
    </source>
</evidence>
<dbReference type="UniPathway" id="UPA00557">
    <property type="reaction ID" value="UER00612"/>
</dbReference>
<evidence type="ECO:0000256" key="12">
    <source>
        <dbReference type="ARBA" id="ARBA00023315"/>
    </source>
</evidence>
<dbReference type="PANTHER" id="PTHR12563:SF17">
    <property type="entry name" value="DIHYDROXYACETONE PHOSPHATE ACYLTRANSFERASE"/>
    <property type="match status" value="1"/>
</dbReference>
<dbReference type="EMBL" id="CAHS01000021">
    <property type="protein sequence ID" value="CCG88769.1"/>
    <property type="molecule type" value="Genomic_DNA"/>
</dbReference>
<evidence type="ECO:0000256" key="14">
    <source>
        <dbReference type="HAMAP-Rule" id="MF_00393"/>
    </source>
</evidence>
<name>V5ZCT5_9GAMM</name>
<evidence type="ECO:0000259" key="15">
    <source>
        <dbReference type="SMART" id="SM00563"/>
    </source>
</evidence>
<evidence type="ECO:0000313" key="16">
    <source>
        <dbReference type="EMBL" id="CCG88769.1"/>
    </source>
</evidence>
<dbReference type="GO" id="GO:0005886">
    <property type="term" value="C:plasma membrane"/>
    <property type="evidence" value="ECO:0007669"/>
    <property type="project" value="UniProtKB-SubCell"/>
</dbReference>
<dbReference type="Pfam" id="PF19277">
    <property type="entry name" value="GPAT_C"/>
    <property type="match status" value="1"/>
</dbReference>
<dbReference type="PIRSF" id="PIRSF000437">
    <property type="entry name" value="GPAT_DHAPAT"/>
    <property type="match status" value="1"/>
</dbReference>
<dbReference type="InterPro" id="IPR045520">
    <property type="entry name" value="GPAT/DHAPAT_C"/>
</dbReference>
<dbReference type="PANTHER" id="PTHR12563">
    <property type="entry name" value="GLYCEROL-3-PHOSPHATE ACYLTRANSFERASE"/>
    <property type="match status" value="1"/>
</dbReference>
<evidence type="ECO:0000256" key="1">
    <source>
        <dbReference type="ARBA" id="ARBA00004413"/>
    </source>
</evidence>
<keyword evidence="10 14" id="KW-0594">Phospholipid biosynthesis</keyword>
<feature type="short sequence motif" description="HXXXXD motif" evidence="14">
    <location>
        <begin position="454"/>
        <end position="459"/>
    </location>
</feature>
<gene>
    <name evidence="14 16" type="primary">plsB</name>
    <name evidence="16" type="ORF">EPIR_3406</name>
</gene>
<evidence type="ECO:0000256" key="9">
    <source>
        <dbReference type="ARBA" id="ARBA00023136"/>
    </source>
</evidence>
<dbReference type="STRING" id="1161919.EPIR_3406"/>
<dbReference type="InterPro" id="IPR022284">
    <property type="entry name" value="GPAT/DHAPAT"/>
</dbReference>
<accession>V5ZCT5</accession>
<evidence type="ECO:0000256" key="4">
    <source>
        <dbReference type="ARBA" id="ARBA00007937"/>
    </source>
</evidence>
<dbReference type="SMART" id="SM00563">
    <property type="entry name" value="PlsC"/>
    <property type="match status" value="1"/>
</dbReference>
<comment type="pathway">
    <text evidence="3">Lipid metabolism.</text>
</comment>
<keyword evidence="17" id="KW-1185">Reference proteome</keyword>
<reference evidence="16 17" key="1">
    <citation type="journal article" date="2013" name="Syst. Appl. Microbiol.">
        <title>Phylogenetic position and virulence apparatus of the pear flower necrosis pathogen Erwinia piriflorinigrans CFBP 5888T as assessed by comparative genomics.</title>
        <authorList>
            <person name="Smits T.H."/>
            <person name="Rezzonico F."/>
            <person name="Lopez M.M."/>
            <person name="Blom J."/>
            <person name="Goesmann A."/>
            <person name="Frey J.E."/>
            <person name="Duffy B."/>
        </authorList>
    </citation>
    <scope>NUCLEOTIDE SEQUENCE [LARGE SCALE GENOMIC DNA]</scope>
    <source>
        <strain evidence="17">CFBP5888</strain>
    </source>
</reference>
<evidence type="ECO:0000256" key="13">
    <source>
        <dbReference type="ARBA" id="ARBA00048427"/>
    </source>
</evidence>
<evidence type="ECO:0000313" key="17">
    <source>
        <dbReference type="Proteomes" id="UP000018217"/>
    </source>
</evidence>
<comment type="domain">
    <text evidence="14">The HXXXXD motif is essential for acyltransferase activity and may constitute the binding site for the phosphate moiety of the glycerol-3-phosphate.</text>
</comment>
<dbReference type="InterPro" id="IPR041728">
    <property type="entry name" value="GPAT/DHAPAT_LPLAT"/>
</dbReference>
<dbReference type="SUPFAM" id="SSF69593">
    <property type="entry name" value="Glycerol-3-phosphate (1)-acyltransferase"/>
    <property type="match status" value="1"/>
</dbReference>
<dbReference type="GO" id="GO:0006631">
    <property type="term" value="P:fatty acid metabolic process"/>
    <property type="evidence" value="ECO:0007669"/>
    <property type="project" value="TreeGrafter"/>
</dbReference>
<keyword evidence="14" id="KW-0444">Lipid biosynthesis</keyword>
<dbReference type="PIRSF" id="PIRSF500064">
    <property type="entry name" value="GPAT"/>
    <property type="match status" value="1"/>
</dbReference>
<comment type="caution">
    <text evidence="16">The sequence shown here is derived from an EMBL/GenBank/DDBJ whole genome shotgun (WGS) entry which is preliminary data.</text>
</comment>
<evidence type="ECO:0000256" key="10">
    <source>
        <dbReference type="ARBA" id="ARBA00023209"/>
    </source>
</evidence>
<sequence length="955" mass="107799">MVNNTAADPISFARPARGWISLPMRSTTASMALFRISTMITITTAPTSNTRVTTSTSRRAATTMAIITATASWRNAASCCHAARKPFHEYPAALIIRVNPVALFAIMAESFKKFSVNGKVCGFCNITDSAGAFWYACVALLTRGFVLSMSGWRNLYYNLLNLPVKLLVKSKAIPAEPVAELGLDTSRPIMYVLPYDSKADLLALREQCRKQELPDPLEPLEIDGNLLPRHVFIHDGPRVFPYFVPNLESVKLFHDYLDLHRNHPDLDVQMVPVSVMFGRAPGREVQGNEQPHLRVLNGIQKFFAVLWLGRDSFVRFSPMVSLRHMATEHGTDKIIAQKLARVARMHFARQRLAAVGPRLPVRQDLFNKLLQSKAIAKAVEDEARSKKISHEKAQQNAIELMEEVAADFSYEAIRLTDRIMGWTWSKLYQGINVNGGERVRQLAQDGHEIVYVPCHRSHMDYLLLSYVLYHQGLVPPHIAAGINLNFWPAGPIFRRLGAFFIRRTFKGNKLYSTVFREYLGELFTRGYSVEYFVEGGRSRTGRLLEPKTGTLSMTIQAMLRGGNRPITLVPIYIGYEHVMEVGTYAKELRGATKEKEGFMSMVRGLRKLRNLGQGYVNFGEPLPLVNYLNQQVPEWRDAIDPIESQRPAWLTPAVNDIAQQVMVRINNAGAANAMNLCVTALLASRQRSMTREKLIEQLDCYVQLLRNVPYSSDSTVPDMTPEALLEHALGMNKFELEQDSIGEIVILPREQAVLMTYYRNNIHHMLVMPSLIAAILMQHREVSRSELLRQMSVIYPMLKSELFLRWEVHELPDLLDALVAEMARQGLLIAEEKSLRLSAARFHTLQLLAAGVRETVQRYAITFSILSADPTINRGTLEKESRTMAQRLSVLHGINAPEFFDKAVFTSLVLTLRDEGYISDSDDAQIERTGQVYQLLADLVTQDVRMTIESAVGHE</sequence>
<dbReference type="InterPro" id="IPR028354">
    <property type="entry name" value="GPAT_PlsB"/>
</dbReference>
<keyword evidence="14" id="KW-0443">Lipid metabolism</keyword>